<evidence type="ECO:0000256" key="5">
    <source>
        <dbReference type="ARBA" id="ARBA00022989"/>
    </source>
</evidence>
<keyword evidence="3" id="KW-1003">Cell membrane</keyword>
<evidence type="ECO:0000256" key="2">
    <source>
        <dbReference type="ARBA" id="ARBA00005811"/>
    </source>
</evidence>
<evidence type="ECO:0000256" key="6">
    <source>
        <dbReference type="ARBA" id="ARBA00023136"/>
    </source>
</evidence>
<dbReference type="Proteomes" id="UP000198767">
    <property type="component" value="Unassembled WGS sequence"/>
</dbReference>
<keyword evidence="6" id="KW-0472">Membrane</keyword>
<dbReference type="AlphaFoldDB" id="A0A1G5QGZ1"/>
<reference evidence="8 9" key="1">
    <citation type="submission" date="2016-10" db="EMBL/GenBank/DDBJ databases">
        <authorList>
            <person name="de Groot N.N."/>
        </authorList>
    </citation>
    <scope>NUCLEOTIDE SEQUENCE [LARGE SCALE GENOMIC DNA]</scope>
    <source>
        <strain evidence="8 9">U95</strain>
    </source>
</reference>
<dbReference type="Pfam" id="PF02472">
    <property type="entry name" value="ExbD"/>
    <property type="match status" value="1"/>
</dbReference>
<evidence type="ECO:0000313" key="9">
    <source>
        <dbReference type="Proteomes" id="UP000198767"/>
    </source>
</evidence>
<keyword evidence="7" id="KW-0813">Transport</keyword>
<accession>A0A1G5QGZ1</accession>
<evidence type="ECO:0000256" key="7">
    <source>
        <dbReference type="RuleBase" id="RU003879"/>
    </source>
</evidence>
<dbReference type="GO" id="GO:0015031">
    <property type="term" value="P:protein transport"/>
    <property type="evidence" value="ECO:0007669"/>
    <property type="project" value="UniProtKB-KW"/>
</dbReference>
<keyword evidence="9" id="KW-1185">Reference proteome</keyword>
<dbReference type="RefSeq" id="WP_170830465.1">
    <property type="nucleotide sequence ID" value="NZ_FMWG01000004.1"/>
</dbReference>
<comment type="subcellular location">
    <subcellularLocation>
        <location evidence="1">Cell membrane</location>
        <topology evidence="1">Single-pass membrane protein</topology>
    </subcellularLocation>
    <subcellularLocation>
        <location evidence="7">Cell membrane</location>
        <topology evidence="7">Single-pass type II membrane protein</topology>
    </subcellularLocation>
</comment>
<dbReference type="GO" id="GO:0005886">
    <property type="term" value="C:plasma membrane"/>
    <property type="evidence" value="ECO:0007669"/>
    <property type="project" value="UniProtKB-SubCell"/>
</dbReference>
<protein>
    <submittedName>
        <fullName evidence="8">Outer membrane transport energization protein ExbD</fullName>
    </submittedName>
</protein>
<evidence type="ECO:0000313" key="8">
    <source>
        <dbReference type="EMBL" id="SCZ60846.1"/>
    </source>
</evidence>
<proteinExistence type="inferred from homology"/>
<sequence>MALALTRNRRKRLSMTSLIDVIFLLLLFFMLTSTFSKFTEIELTAATPGASGAADRDRLFLSLEEKRLLLNGRVVPLADLAAALPQQPQDTKPLVLISLSADASAQRLVDILTQLRRLNLSAQVLE</sequence>
<evidence type="ECO:0000256" key="1">
    <source>
        <dbReference type="ARBA" id="ARBA00004162"/>
    </source>
</evidence>
<name>A0A1G5QGZ1_9RHOB</name>
<organism evidence="8 9">
    <name type="scientific">Epibacterium ulvae</name>
    <dbReference type="NCBI Taxonomy" id="1156985"/>
    <lineage>
        <taxon>Bacteria</taxon>
        <taxon>Pseudomonadati</taxon>
        <taxon>Pseudomonadota</taxon>
        <taxon>Alphaproteobacteria</taxon>
        <taxon>Rhodobacterales</taxon>
        <taxon>Roseobacteraceae</taxon>
        <taxon>Epibacterium</taxon>
    </lineage>
</organism>
<dbReference type="GO" id="GO:0022857">
    <property type="term" value="F:transmembrane transporter activity"/>
    <property type="evidence" value="ECO:0007669"/>
    <property type="project" value="InterPro"/>
</dbReference>
<gene>
    <name evidence="8" type="ORF">SAMN04488118_104163</name>
</gene>
<keyword evidence="5" id="KW-1133">Transmembrane helix</keyword>
<dbReference type="PANTHER" id="PTHR30558">
    <property type="entry name" value="EXBD MEMBRANE COMPONENT OF PMF-DRIVEN MACROMOLECULE IMPORT SYSTEM"/>
    <property type="match status" value="1"/>
</dbReference>
<dbReference type="EMBL" id="FMWG01000004">
    <property type="protein sequence ID" value="SCZ60846.1"/>
    <property type="molecule type" value="Genomic_DNA"/>
</dbReference>
<dbReference type="InterPro" id="IPR003400">
    <property type="entry name" value="ExbD"/>
</dbReference>
<dbReference type="PANTHER" id="PTHR30558:SF3">
    <property type="entry name" value="BIOPOLYMER TRANSPORT PROTEIN EXBD-RELATED"/>
    <property type="match status" value="1"/>
</dbReference>
<comment type="similarity">
    <text evidence="2 7">Belongs to the ExbD/TolR family.</text>
</comment>
<evidence type="ECO:0000256" key="4">
    <source>
        <dbReference type="ARBA" id="ARBA00022692"/>
    </source>
</evidence>
<evidence type="ECO:0000256" key="3">
    <source>
        <dbReference type="ARBA" id="ARBA00022475"/>
    </source>
</evidence>
<dbReference type="STRING" id="1156985.SAMN04488118_104163"/>
<keyword evidence="4 7" id="KW-0812">Transmembrane</keyword>
<keyword evidence="7" id="KW-0653">Protein transport</keyword>